<proteinExistence type="predicted"/>
<comment type="caution">
    <text evidence="2">The sequence shown here is derived from an EMBL/GenBank/DDBJ whole genome shotgun (WGS) entry which is preliminary data.</text>
</comment>
<protein>
    <submittedName>
        <fullName evidence="2">DsrE family protein</fullName>
    </submittedName>
</protein>
<evidence type="ECO:0000256" key="1">
    <source>
        <dbReference type="SAM" id="SignalP"/>
    </source>
</evidence>
<organism evidence="2 3">
    <name type="scientific">Candidatus Sphingobacterium stercoripullorum</name>
    <dbReference type="NCBI Taxonomy" id="2838759"/>
    <lineage>
        <taxon>Bacteria</taxon>
        <taxon>Pseudomonadati</taxon>
        <taxon>Bacteroidota</taxon>
        <taxon>Sphingobacteriia</taxon>
        <taxon>Sphingobacteriales</taxon>
        <taxon>Sphingobacteriaceae</taxon>
        <taxon>Sphingobacterium</taxon>
    </lineage>
</organism>
<gene>
    <name evidence="2" type="ORF">H9853_11880</name>
</gene>
<dbReference type="SUPFAM" id="SSF75169">
    <property type="entry name" value="DsrEFH-like"/>
    <property type="match status" value="1"/>
</dbReference>
<dbReference type="PANTHER" id="PTHR37691:SF1">
    <property type="entry name" value="BLR3518 PROTEIN"/>
    <property type="match status" value="1"/>
</dbReference>
<evidence type="ECO:0000313" key="2">
    <source>
        <dbReference type="EMBL" id="HIX55711.1"/>
    </source>
</evidence>
<reference evidence="2" key="2">
    <citation type="submission" date="2021-04" db="EMBL/GenBank/DDBJ databases">
        <authorList>
            <person name="Gilroy R."/>
        </authorList>
    </citation>
    <scope>NUCLEOTIDE SEQUENCE</scope>
    <source>
        <strain evidence="2">1719</strain>
    </source>
</reference>
<keyword evidence="1" id="KW-0732">Signal</keyword>
<sequence length="156" mass="17294">MKHLYFQISLLLTLTLFSGHAFSQEKALLDNATYQGAKATESSYKVIFQLDRGSDEIIQKAIRNINNLLEDPRLKGNVEIQLVAFSGGTNAFKKGSGYQKAIQGLVEKGVLVTQCLNTLKERKIAKSELYDFLGYVPTGNGELLLRAAQGWTIIKP</sequence>
<dbReference type="PANTHER" id="PTHR37691">
    <property type="entry name" value="BLR3518 PROTEIN"/>
    <property type="match status" value="1"/>
</dbReference>
<feature type="chain" id="PRO_5039148415" evidence="1">
    <location>
        <begin position="24"/>
        <end position="156"/>
    </location>
</feature>
<name>A0A9D1WAT7_9SPHI</name>
<dbReference type="InterPro" id="IPR027396">
    <property type="entry name" value="DsrEFH-like"/>
</dbReference>
<reference evidence="2" key="1">
    <citation type="journal article" date="2021" name="PeerJ">
        <title>Extensive microbial diversity within the chicken gut microbiome revealed by metagenomics and culture.</title>
        <authorList>
            <person name="Gilroy R."/>
            <person name="Ravi A."/>
            <person name="Getino M."/>
            <person name="Pursley I."/>
            <person name="Horton D.L."/>
            <person name="Alikhan N.F."/>
            <person name="Baker D."/>
            <person name="Gharbi K."/>
            <person name="Hall N."/>
            <person name="Watson M."/>
            <person name="Adriaenssens E.M."/>
            <person name="Foster-Nyarko E."/>
            <person name="Jarju S."/>
            <person name="Secka A."/>
            <person name="Antonio M."/>
            <person name="Oren A."/>
            <person name="Chaudhuri R.R."/>
            <person name="La Ragione R."/>
            <person name="Hildebrand F."/>
            <person name="Pallen M.J."/>
        </authorList>
    </citation>
    <scope>NUCLEOTIDE SEQUENCE</scope>
    <source>
        <strain evidence="2">1719</strain>
    </source>
</reference>
<feature type="signal peptide" evidence="1">
    <location>
        <begin position="1"/>
        <end position="23"/>
    </location>
</feature>
<evidence type="ECO:0000313" key="3">
    <source>
        <dbReference type="Proteomes" id="UP000824156"/>
    </source>
</evidence>
<dbReference type="EMBL" id="DXEZ01000330">
    <property type="protein sequence ID" value="HIX55711.1"/>
    <property type="molecule type" value="Genomic_DNA"/>
</dbReference>
<accession>A0A9D1WAT7</accession>
<dbReference type="AlphaFoldDB" id="A0A9D1WAT7"/>
<dbReference type="Proteomes" id="UP000824156">
    <property type="component" value="Unassembled WGS sequence"/>
</dbReference>
<dbReference type="Gene3D" id="3.40.1260.10">
    <property type="entry name" value="DsrEFH-like"/>
    <property type="match status" value="1"/>
</dbReference>